<protein>
    <submittedName>
        <fullName evidence="1">Uncharacterized protein</fullName>
    </submittedName>
</protein>
<dbReference type="AlphaFoldDB" id="A0AAN8F8J1"/>
<gene>
    <name evidence="1" type="ORF">GCK32_014232</name>
</gene>
<dbReference type="Proteomes" id="UP001331761">
    <property type="component" value="Unassembled WGS sequence"/>
</dbReference>
<reference evidence="1 2" key="1">
    <citation type="submission" date="2019-10" db="EMBL/GenBank/DDBJ databases">
        <title>Assembly and Annotation for the nematode Trichostrongylus colubriformis.</title>
        <authorList>
            <person name="Martin J."/>
        </authorList>
    </citation>
    <scope>NUCLEOTIDE SEQUENCE [LARGE SCALE GENOMIC DNA]</scope>
    <source>
        <strain evidence="1">G859</strain>
        <tissue evidence="1">Whole worm</tissue>
    </source>
</reference>
<evidence type="ECO:0000313" key="1">
    <source>
        <dbReference type="EMBL" id="KAK5971469.1"/>
    </source>
</evidence>
<comment type="caution">
    <text evidence="1">The sequence shown here is derived from an EMBL/GenBank/DDBJ whole genome shotgun (WGS) entry which is preliminary data.</text>
</comment>
<proteinExistence type="predicted"/>
<evidence type="ECO:0000313" key="2">
    <source>
        <dbReference type="Proteomes" id="UP001331761"/>
    </source>
</evidence>
<sequence length="75" mass="8542">MEVLRSAEVSLSDKANSSRCSECEGRMTEITRMQYELNDSKDQITKLFDDVGDLAGKLDEEEAITYEKKETMKTV</sequence>
<organism evidence="1 2">
    <name type="scientific">Trichostrongylus colubriformis</name>
    <name type="common">Black scour worm</name>
    <dbReference type="NCBI Taxonomy" id="6319"/>
    <lineage>
        <taxon>Eukaryota</taxon>
        <taxon>Metazoa</taxon>
        <taxon>Ecdysozoa</taxon>
        <taxon>Nematoda</taxon>
        <taxon>Chromadorea</taxon>
        <taxon>Rhabditida</taxon>
        <taxon>Rhabditina</taxon>
        <taxon>Rhabditomorpha</taxon>
        <taxon>Strongyloidea</taxon>
        <taxon>Trichostrongylidae</taxon>
        <taxon>Trichostrongylus</taxon>
    </lineage>
</organism>
<keyword evidence="2" id="KW-1185">Reference proteome</keyword>
<accession>A0AAN8F8J1</accession>
<dbReference type="EMBL" id="WIXE01017745">
    <property type="protein sequence ID" value="KAK5971469.1"/>
    <property type="molecule type" value="Genomic_DNA"/>
</dbReference>
<name>A0AAN8F8J1_TRICO</name>